<proteinExistence type="predicted"/>
<reference evidence="1 2" key="1">
    <citation type="journal article" date="2012" name="Nat. Biotechnol.">
        <title>Draft genome sequence of pigeonpea (Cajanus cajan), an orphan legume crop of resource-poor farmers.</title>
        <authorList>
            <person name="Varshney R.K."/>
            <person name="Chen W."/>
            <person name="Li Y."/>
            <person name="Bharti A.K."/>
            <person name="Saxena R.K."/>
            <person name="Schlueter J.A."/>
            <person name="Donoghue M.T."/>
            <person name="Azam S."/>
            <person name="Fan G."/>
            <person name="Whaley A.M."/>
            <person name="Farmer A.D."/>
            <person name="Sheridan J."/>
            <person name="Iwata A."/>
            <person name="Tuteja R."/>
            <person name="Penmetsa R.V."/>
            <person name="Wu W."/>
            <person name="Upadhyaya H.D."/>
            <person name="Yang S.P."/>
            <person name="Shah T."/>
            <person name="Saxena K.B."/>
            <person name="Michael T."/>
            <person name="McCombie W.R."/>
            <person name="Yang B."/>
            <person name="Zhang G."/>
            <person name="Yang H."/>
            <person name="Wang J."/>
            <person name="Spillane C."/>
            <person name="Cook D.R."/>
            <person name="May G.D."/>
            <person name="Xu X."/>
            <person name="Jackson S.A."/>
        </authorList>
    </citation>
    <scope>NUCLEOTIDE SEQUENCE [LARGE SCALE GENOMIC DNA]</scope>
    <source>
        <strain evidence="2">cv. Asha</strain>
    </source>
</reference>
<protein>
    <recommendedName>
        <fullName evidence="3">Retrovirus-related Pol polyprotein from transposon TNT 1-94</fullName>
    </recommendedName>
</protein>
<dbReference type="Proteomes" id="UP000075243">
    <property type="component" value="Chromosome 3"/>
</dbReference>
<sequence>MLLTWLQSMFSKTILSRAIGSVHSYQVWDKVHEYFNTQTKARACQLCTNLCSTTLDGKSMHEFLTQIKNIANELARVGNHVSLEEYVDAVLEGLPQKYAPVVSVIESKFITHPIAKVEALLLAHESRANRFCKQSFSPSINYTQGYSRGGVSNGSFRDRGGGNCRRCSGRGSGRGRGS</sequence>
<dbReference type="Gramene" id="C.cajan_08792.t">
    <property type="protein sequence ID" value="C.cajan_08792.t.cds1"/>
    <property type="gene ID" value="C.cajan_08792"/>
</dbReference>
<dbReference type="EMBL" id="CM003605">
    <property type="protein sequence ID" value="KYP69844.1"/>
    <property type="molecule type" value="Genomic_DNA"/>
</dbReference>
<dbReference type="AlphaFoldDB" id="A0A151TS19"/>
<dbReference type="PANTHER" id="PTHR47481">
    <property type="match status" value="1"/>
</dbReference>
<gene>
    <name evidence="1" type="ORF">KK1_009050</name>
</gene>
<evidence type="ECO:0000313" key="2">
    <source>
        <dbReference type="Proteomes" id="UP000075243"/>
    </source>
</evidence>
<dbReference type="PANTHER" id="PTHR47481:SF30">
    <property type="entry name" value="CCHC-TYPE DOMAIN-CONTAINING PROTEIN"/>
    <property type="match status" value="1"/>
</dbReference>
<keyword evidence="2" id="KW-1185">Reference proteome</keyword>
<evidence type="ECO:0000313" key="1">
    <source>
        <dbReference type="EMBL" id="KYP69844.1"/>
    </source>
</evidence>
<accession>A0A151TS19</accession>
<evidence type="ECO:0008006" key="3">
    <source>
        <dbReference type="Google" id="ProtNLM"/>
    </source>
</evidence>
<dbReference type="Pfam" id="PF14223">
    <property type="entry name" value="Retrotran_gag_2"/>
    <property type="match status" value="1"/>
</dbReference>
<name>A0A151TS19_CAJCA</name>
<organism evidence="1 2">
    <name type="scientific">Cajanus cajan</name>
    <name type="common">Pigeon pea</name>
    <name type="synonym">Cajanus indicus</name>
    <dbReference type="NCBI Taxonomy" id="3821"/>
    <lineage>
        <taxon>Eukaryota</taxon>
        <taxon>Viridiplantae</taxon>
        <taxon>Streptophyta</taxon>
        <taxon>Embryophyta</taxon>
        <taxon>Tracheophyta</taxon>
        <taxon>Spermatophyta</taxon>
        <taxon>Magnoliopsida</taxon>
        <taxon>eudicotyledons</taxon>
        <taxon>Gunneridae</taxon>
        <taxon>Pentapetalae</taxon>
        <taxon>rosids</taxon>
        <taxon>fabids</taxon>
        <taxon>Fabales</taxon>
        <taxon>Fabaceae</taxon>
        <taxon>Papilionoideae</taxon>
        <taxon>50 kb inversion clade</taxon>
        <taxon>NPAAA clade</taxon>
        <taxon>indigoferoid/millettioid clade</taxon>
        <taxon>Phaseoleae</taxon>
        <taxon>Cajanus</taxon>
    </lineage>
</organism>